<proteinExistence type="predicted"/>
<dbReference type="Proteomes" id="UP001519460">
    <property type="component" value="Unassembled WGS sequence"/>
</dbReference>
<evidence type="ECO:0000313" key="1">
    <source>
        <dbReference type="EMBL" id="KAK7488469.1"/>
    </source>
</evidence>
<gene>
    <name evidence="1" type="ORF">BaRGS_00020254</name>
</gene>
<comment type="caution">
    <text evidence="1">The sequence shown here is derived from an EMBL/GenBank/DDBJ whole genome shotgun (WGS) entry which is preliminary data.</text>
</comment>
<name>A0ABD0KN44_9CAEN</name>
<sequence length="123" mass="13469">MGGGGGGMGTWREERGAEMQLSCPVRRTVTGQNHVMFFLASAPAQAQQRSRPVRFTEPEAEEDRLQFKFLIPAKSINTGDRCCWNQCGNSHVLASLSVFMDLAVLPLGRVLCRLPPGASKTTF</sequence>
<dbReference type="EMBL" id="JACVVK020000150">
    <property type="protein sequence ID" value="KAK7488469.1"/>
    <property type="molecule type" value="Genomic_DNA"/>
</dbReference>
<keyword evidence="2" id="KW-1185">Reference proteome</keyword>
<evidence type="ECO:0000313" key="2">
    <source>
        <dbReference type="Proteomes" id="UP001519460"/>
    </source>
</evidence>
<organism evidence="1 2">
    <name type="scientific">Batillaria attramentaria</name>
    <dbReference type="NCBI Taxonomy" id="370345"/>
    <lineage>
        <taxon>Eukaryota</taxon>
        <taxon>Metazoa</taxon>
        <taxon>Spiralia</taxon>
        <taxon>Lophotrochozoa</taxon>
        <taxon>Mollusca</taxon>
        <taxon>Gastropoda</taxon>
        <taxon>Caenogastropoda</taxon>
        <taxon>Sorbeoconcha</taxon>
        <taxon>Cerithioidea</taxon>
        <taxon>Batillariidae</taxon>
        <taxon>Batillaria</taxon>
    </lineage>
</organism>
<protein>
    <submittedName>
        <fullName evidence="1">Uncharacterized protein</fullName>
    </submittedName>
</protein>
<reference evidence="1 2" key="1">
    <citation type="journal article" date="2023" name="Sci. Data">
        <title>Genome assembly of the Korean intertidal mud-creeper Batillaria attramentaria.</title>
        <authorList>
            <person name="Patra A.K."/>
            <person name="Ho P.T."/>
            <person name="Jun S."/>
            <person name="Lee S.J."/>
            <person name="Kim Y."/>
            <person name="Won Y.J."/>
        </authorList>
    </citation>
    <scope>NUCLEOTIDE SEQUENCE [LARGE SCALE GENOMIC DNA]</scope>
    <source>
        <strain evidence="1">Wonlab-2016</strain>
    </source>
</reference>
<accession>A0ABD0KN44</accession>
<dbReference type="AlphaFoldDB" id="A0ABD0KN44"/>